<evidence type="ECO:0000256" key="4">
    <source>
        <dbReference type="PIRSR" id="PIRSR001434-2"/>
    </source>
</evidence>
<evidence type="ECO:0000313" key="6">
    <source>
        <dbReference type="EMBL" id="MCY0966603.1"/>
    </source>
</evidence>
<dbReference type="Pfam" id="PF01053">
    <property type="entry name" value="Cys_Met_Meta_PP"/>
    <property type="match status" value="1"/>
</dbReference>
<dbReference type="GO" id="GO:0030170">
    <property type="term" value="F:pyridoxal phosphate binding"/>
    <property type="evidence" value="ECO:0007669"/>
    <property type="project" value="UniProtKB-UniRule"/>
</dbReference>
<dbReference type="InterPro" id="IPR015424">
    <property type="entry name" value="PyrdxlP-dep_Trfase"/>
</dbReference>
<dbReference type="Gene3D" id="3.90.1150.10">
    <property type="entry name" value="Aspartate Aminotransferase, domain 1"/>
    <property type="match status" value="1"/>
</dbReference>
<dbReference type="InterPro" id="IPR000277">
    <property type="entry name" value="Cys/Met-Metab_PyrdxlP-dep_enz"/>
</dbReference>
<dbReference type="InterPro" id="IPR006234">
    <property type="entry name" value="O-succ-hSer_sulfhydrylase"/>
</dbReference>
<dbReference type="SUPFAM" id="SSF53383">
    <property type="entry name" value="PLP-dependent transferases"/>
    <property type="match status" value="1"/>
</dbReference>
<dbReference type="GO" id="GO:0071268">
    <property type="term" value="P:homocysteine biosynthetic process"/>
    <property type="evidence" value="ECO:0007669"/>
    <property type="project" value="InterPro"/>
</dbReference>
<dbReference type="FunFam" id="3.90.1150.10:FF:000033">
    <property type="entry name" value="Cystathionine gamma-synthase"/>
    <property type="match status" value="1"/>
</dbReference>
<comment type="cofactor">
    <cofactor evidence="1 3 5">
        <name>pyridoxal 5'-phosphate</name>
        <dbReference type="ChEBI" id="CHEBI:597326"/>
    </cofactor>
</comment>
<organism evidence="6 7">
    <name type="scientific">Parathalassolituus penaei</name>
    <dbReference type="NCBI Taxonomy" id="2997323"/>
    <lineage>
        <taxon>Bacteria</taxon>
        <taxon>Pseudomonadati</taxon>
        <taxon>Pseudomonadota</taxon>
        <taxon>Gammaproteobacteria</taxon>
        <taxon>Oceanospirillales</taxon>
        <taxon>Oceanospirillaceae</taxon>
        <taxon>Parathalassolituus</taxon>
    </lineage>
</organism>
<protein>
    <recommendedName>
        <fullName evidence="3">O-succinylhomoserine sulfhydrylase</fullName>
        <shortName evidence="3">OSH sulfhydrylase</shortName>
        <shortName evidence="3">OSHS sulfhydrylase</shortName>
        <ecNumber evidence="3">2.5.1.-</ecNumber>
    </recommendedName>
</protein>
<dbReference type="Gene3D" id="3.40.640.10">
    <property type="entry name" value="Type I PLP-dependent aspartate aminotransferase-like (Major domain)"/>
    <property type="match status" value="1"/>
</dbReference>
<dbReference type="GO" id="GO:0005737">
    <property type="term" value="C:cytoplasm"/>
    <property type="evidence" value="ECO:0007669"/>
    <property type="project" value="TreeGrafter"/>
</dbReference>
<dbReference type="InterPro" id="IPR015421">
    <property type="entry name" value="PyrdxlP-dep_Trfase_major"/>
</dbReference>
<keyword evidence="3" id="KW-0808">Transferase</keyword>
<evidence type="ECO:0000256" key="2">
    <source>
        <dbReference type="ARBA" id="ARBA00022898"/>
    </source>
</evidence>
<dbReference type="GO" id="GO:0019346">
    <property type="term" value="P:transsulfuration"/>
    <property type="evidence" value="ECO:0007669"/>
    <property type="project" value="InterPro"/>
</dbReference>
<comment type="subunit">
    <text evidence="3">Homotetramer.</text>
</comment>
<proteinExistence type="inferred from homology"/>
<dbReference type="RefSeq" id="WP_283174806.1">
    <property type="nucleotide sequence ID" value="NZ_JAPNOA010000056.1"/>
</dbReference>
<dbReference type="GO" id="GO:0016765">
    <property type="term" value="F:transferase activity, transferring alkyl or aryl (other than methyl) groups"/>
    <property type="evidence" value="ECO:0007669"/>
    <property type="project" value="UniProtKB-UniRule"/>
</dbReference>
<keyword evidence="7" id="KW-1185">Reference proteome</keyword>
<dbReference type="CDD" id="cd00614">
    <property type="entry name" value="CGS_like"/>
    <property type="match status" value="1"/>
</dbReference>
<gene>
    <name evidence="3" type="primary">metZ</name>
    <name evidence="6" type="ORF">OUO13_15555</name>
</gene>
<reference evidence="6" key="1">
    <citation type="submission" date="2022-11" db="EMBL/GenBank/DDBJ databases">
        <title>Parathalassolutuus dongxingensis gen. nov., sp. nov., a novel member of family Oceanospirillaceae isolated from a coastal shrimp pond in Guangxi, China.</title>
        <authorList>
            <person name="Chen H."/>
        </authorList>
    </citation>
    <scope>NUCLEOTIDE SEQUENCE</scope>
    <source>
        <strain evidence="6">G-43</strain>
    </source>
</reference>
<dbReference type="GO" id="GO:0071266">
    <property type="term" value="P:'de novo' L-methionine biosynthetic process"/>
    <property type="evidence" value="ECO:0007669"/>
    <property type="project" value="UniProtKB-UniRule"/>
</dbReference>
<dbReference type="PIRSF" id="PIRSF001434">
    <property type="entry name" value="CGS"/>
    <property type="match status" value="1"/>
</dbReference>
<comment type="function">
    <text evidence="3">Catalyzes the formation of L-homocysteine from O-succinyl-L-homoserine (OSHS) and hydrogen sulfide.</text>
</comment>
<dbReference type="InterPro" id="IPR015422">
    <property type="entry name" value="PyrdxlP-dep_Trfase_small"/>
</dbReference>
<dbReference type="HAMAP" id="MF_02056">
    <property type="entry name" value="MetZ"/>
    <property type="match status" value="1"/>
</dbReference>
<sequence>MNELEQLLAPYQSDLDGAAIETLAVRAGQYRSQENEHSEAIFPTSSYVFRSAAEAAARFKGESPGNVYSRYTNPTVRTFEERLAAMEGAEACAATSSGMAAIYAVAIAHLKAGDHVICSRSVFGSTIVLFEKFLRKFGVDISYADPVNADDWRAKSNANTRLFFLESPSNPMLEVADIGALSVVSREVGAMLVVDNCFCTPVIQRPLALGADLVIHSATKYIDGQGRCLGGAVVGPMSLIDPIIGVLRSAGPTMSPFNAWVFTKGLETLGIRMKAHSENAAQMAAWLLAHPKVTKVNFCGLESHPQYDLIQRQQTLPGGVLSFEVEGGRDGAWKVIDSTRMISITANLGDTKSTITHPATTTHGRLSEEERLAAGISQGLIRLAVGLENVVDIQRDLAHGLDAL</sequence>
<feature type="modified residue" description="N6-(pyridoxal phosphate)lysine" evidence="3 4">
    <location>
        <position position="220"/>
    </location>
</feature>
<dbReference type="GO" id="GO:0016846">
    <property type="term" value="F:carbon-sulfur lyase activity"/>
    <property type="evidence" value="ECO:0007669"/>
    <property type="project" value="TreeGrafter"/>
</dbReference>
<keyword evidence="6" id="KW-0456">Lyase</keyword>
<dbReference type="EMBL" id="JAPNOA010000056">
    <property type="protein sequence ID" value="MCY0966603.1"/>
    <property type="molecule type" value="Genomic_DNA"/>
</dbReference>
<evidence type="ECO:0000313" key="7">
    <source>
        <dbReference type="Proteomes" id="UP001150830"/>
    </source>
</evidence>
<dbReference type="NCBIfam" id="TIGR01325">
    <property type="entry name" value="O_suc_HS_sulf"/>
    <property type="match status" value="1"/>
</dbReference>
<keyword evidence="3" id="KW-0028">Amino-acid biosynthesis</keyword>
<dbReference type="EC" id="2.5.1.-" evidence="3"/>
<keyword evidence="2 3" id="KW-0663">Pyridoxal phosphate</keyword>
<dbReference type="InterPro" id="IPR054542">
    <property type="entry name" value="Cys_met_metab_PP"/>
</dbReference>
<comment type="catalytic activity">
    <reaction evidence="3">
        <text>O-succinyl-L-homoserine + hydrogen sulfide = L-homocysteine + succinate</text>
        <dbReference type="Rhea" id="RHEA:27826"/>
        <dbReference type="ChEBI" id="CHEBI:29919"/>
        <dbReference type="ChEBI" id="CHEBI:30031"/>
        <dbReference type="ChEBI" id="CHEBI:57661"/>
        <dbReference type="ChEBI" id="CHEBI:58199"/>
    </reaction>
</comment>
<dbReference type="PANTHER" id="PTHR11808">
    <property type="entry name" value="TRANS-SULFURATION ENZYME FAMILY MEMBER"/>
    <property type="match status" value="1"/>
</dbReference>
<comment type="pathway">
    <text evidence="3">Amino-acid biosynthesis; L-methionine biosynthesis via de novo pathway; L-homocysteine from O-succinyl-L-homoserine: step 1/1.</text>
</comment>
<dbReference type="PROSITE" id="PS00868">
    <property type="entry name" value="CYS_MET_METAB_PP"/>
    <property type="match status" value="1"/>
</dbReference>
<accession>A0A9X3EFD7</accession>
<comment type="caution">
    <text evidence="6">The sequence shown here is derived from an EMBL/GenBank/DDBJ whole genome shotgun (WGS) entry which is preliminary data.</text>
</comment>
<dbReference type="PANTHER" id="PTHR11808:SF80">
    <property type="entry name" value="CYSTATHIONINE GAMMA-LYASE"/>
    <property type="match status" value="1"/>
</dbReference>
<keyword evidence="3" id="KW-0486">Methionine biosynthesis</keyword>
<dbReference type="AlphaFoldDB" id="A0A9X3EFD7"/>
<dbReference type="Proteomes" id="UP001150830">
    <property type="component" value="Unassembled WGS sequence"/>
</dbReference>
<dbReference type="NCBIfam" id="NF006003">
    <property type="entry name" value="PRK08133.1"/>
    <property type="match status" value="1"/>
</dbReference>
<name>A0A9X3EFD7_9GAMM</name>
<evidence type="ECO:0000256" key="1">
    <source>
        <dbReference type="ARBA" id="ARBA00001933"/>
    </source>
</evidence>
<dbReference type="FunFam" id="3.40.640.10:FF:000046">
    <property type="entry name" value="Cystathionine gamma-lyase"/>
    <property type="match status" value="1"/>
</dbReference>
<comment type="similarity">
    <text evidence="3">Belongs to the trans-sulfuration enzymes family. MetZ subfamily.</text>
</comment>
<evidence type="ECO:0000256" key="5">
    <source>
        <dbReference type="RuleBase" id="RU362118"/>
    </source>
</evidence>
<evidence type="ECO:0000256" key="3">
    <source>
        <dbReference type="HAMAP-Rule" id="MF_02056"/>
    </source>
</evidence>